<dbReference type="InterPro" id="IPR016181">
    <property type="entry name" value="Acyl_CoA_acyltransferase"/>
</dbReference>
<evidence type="ECO:0000256" key="1">
    <source>
        <dbReference type="ARBA" id="ARBA00022679"/>
    </source>
</evidence>
<accession>A0A6P1KG90</accession>
<reference evidence="4" key="1">
    <citation type="journal article" date="2020" name="Microbiol. Resour. Announc.">
        <title>Complete Genome Sequence of Moraxella osloensis Strain YV1, Isolated from an Australian Wastewater Treatment Plant.</title>
        <authorList>
            <person name="Batinovic S."/>
            <person name="Rice D.T.F."/>
            <person name="Seviour R.J."/>
            <person name="Petrovski S."/>
        </authorList>
    </citation>
    <scope>NUCLEOTIDE SEQUENCE</scope>
    <source>
        <strain evidence="4">YV1</strain>
    </source>
</reference>
<dbReference type="InterPro" id="IPR051556">
    <property type="entry name" value="N-term/lysine_N-AcTrnsfr"/>
</dbReference>
<proteinExistence type="predicted"/>
<gene>
    <name evidence="4" type="primary">rimI</name>
    <name evidence="4" type="ORF">GSF12_02475</name>
</gene>
<keyword evidence="4" id="KW-0687">Ribonucleoprotein</keyword>
<dbReference type="GO" id="GO:0005840">
    <property type="term" value="C:ribosome"/>
    <property type="evidence" value="ECO:0007669"/>
    <property type="project" value="UniProtKB-KW"/>
</dbReference>
<dbReference type="PANTHER" id="PTHR42919:SF8">
    <property type="entry name" value="N-ALPHA-ACETYLTRANSFERASE 50"/>
    <property type="match status" value="1"/>
</dbReference>
<evidence type="ECO:0000259" key="3">
    <source>
        <dbReference type="PROSITE" id="PS51186"/>
    </source>
</evidence>
<dbReference type="EMBL" id="CP047226">
    <property type="protein sequence ID" value="QHG08863.1"/>
    <property type="molecule type" value="Genomic_DNA"/>
</dbReference>
<dbReference type="NCBIfam" id="TIGR01575">
    <property type="entry name" value="rimI"/>
    <property type="match status" value="1"/>
</dbReference>
<name>A0A6P1KG90_FAUOS</name>
<protein>
    <submittedName>
        <fullName evidence="4">Ribosomal protein S18-alanine N-acetyltransferase</fullName>
    </submittedName>
</protein>
<dbReference type="SUPFAM" id="SSF55729">
    <property type="entry name" value="Acyl-CoA N-acyltransferases (Nat)"/>
    <property type="match status" value="1"/>
</dbReference>
<dbReference type="InterPro" id="IPR000182">
    <property type="entry name" value="GNAT_dom"/>
</dbReference>
<dbReference type="AlphaFoldDB" id="A0A6P1KG90"/>
<keyword evidence="1 4" id="KW-0808">Transferase</keyword>
<evidence type="ECO:0000256" key="2">
    <source>
        <dbReference type="ARBA" id="ARBA00023315"/>
    </source>
</evidence>
<dbReference type="PANTHER" id="PTHR42919">
    <property type="entry name" value="N-ALPHA-ACETYLTRANSFERASE"/>
    <property type="match status" value="1"/>
</dbReference>
<organism evidence="4">
    <name type="scientific">Faucicola osloensis</name>
    <name type="common">Moraxella osloensis</name>
    <dbReference type="NCBI Taxonomy" id="34062"/>
    <lineage>
        <taxon>Bacteria</taxon>
        <taxon>Pseudomonadati</taxon>
        <taxon>Pseudomonadota</taxon>
        <taxon>Gammaproteobacteria</taxon>
        <taxon>Moraxellales</taxon>
        <taxon>Moraxellaceae</taxon>
        <taxon>Faucicola</taxon>
    </lineage>
</organism>
<keyword evidence="4" id="KW-0689">Ribosomal protein</keyword>
<keyword evidence="2" id="KW-0012">Acyltransferase</keyword>
<sequence length="169" mass="19449">MTAIQIYKLDKTSIQHNTSKQVLAQLTQIESELFVHDAWSAAQINSLLAQPFNHIIYATDELNQQLIGYCFYSHIFEDAEILRIGTCLDYQQQGIASQLLTAMAQMCQVTGAERVLLEVREDNYAALAFYQKHGFEQIAIRKNYYDNHDMTKTHALIMQRKFNAKLNAK</sequence>
<dbReference type="InterPro" id="IPR006464">
    <property type="entry name" value="AcTrfase_RimI/Ard1"/>
</dbReference>
<evidence type="ECO:0000313" key="4">
    <source>
        <dbReference type="EMBL" id="QHG08863.1"/>
    </source>
</evidence>
<feature type="domain" description="N-acetyltransferase" evidence="3">
    <location>
        <begin position="12"/>
        <end position="163"/>
    </location>
</feature>
<dbReference type="CDD" id="cd04301">
    <property type="entry name" value="NAT_SF"/>
    <property type="match status" value="1"/>
</dbReference>
<dbReference type="PROSITE" id="PS51186">
    <property type="entry name" value="GNAT"/>
    <property type="match status" value="1"/>
</dbReference>
<dbReference type="Gene3D" id="3.40.630.30">
    <property type="match status" value="1"/>
</dbReference>
<dbReference type="GO" id="GO:0008080">
    <property type="term" value="F:N-acetyltransferase activity"/>
    <property type="evidence" value="ECO:0007669"/>
    <property type="project" value="InterPro"/>
</dbReference>
<dbReference type="Pfam" id="PF00583">
    <property type="entry name" value="Acetyltransf_1"/>
    <property type="match status" value="1"/>
</dbReference>